<dbReference type="AlphaFoldDB" id="A0A0J7BHV2"/>
<evidence type="ECO:0000256" key="1">
    <source>
        <dbReference type="SAM" id="MobiDB-lite"/>
    </source>
</evidence>
<proteinExistence type="predicted"/>
<protein>
    <submittedName>
        <fullName evidence="2">Uncharacterized protein</fullName>
    </submittedName>
</protein>
<name>A0A0J7BHV2_COCIT</name>
<evidence type="ECO:0000313" key="3">
    <source>
        <dbReference type="Proteomes" id="UP000054565"/>
    </source>
</evidence>
<sequence length="112" mass="12481">MKLPPWRIVHGPVSQPRAAASESEGLRMPKARFLDSLPDAKTVLSIQPSAQLAWFDTLSCEKISTHENQRRALLVRCNATKEKTDIKIGLRRATGTGRIRLPIGQHPCINVM</sequence>
<organism evidence="2 3">
    <name type="scientific">Coccidioides immitis RMSCC 2394</name>
    <dbReference type="NCBI Taxonomy" id="404692"/>
    <lineage>
        <taxon>Eukaryota</taxon>
        <taxon>Fungi</taxon>
        <taxon>Dikarya</taxon>
        <taxon>Ascomycota</taxon>
        <taxon>Pezizomycotina</taxon>
        <taxon>Eurotiomycetes</taxon>
        <taxon>Eurotiomycetidae</taxon>
        <taxon>Onygenales</taxon>
        <taxon>Onygenaceae</taxon>
        <taxon>Coccidioides</taxon>
    </lineage>
</organism>
<reference evidence="3" key="1">
    <citation type="journal article" date="2010" name="Genome Res.">
        <title>Population genomic sequencing of Coccidioides fungi reveals recent hybridization and transposon control.</title>
        <authorList>
            <person name="Neafsey D.E."/>
            <person name="Barker B.M."/>
            <person name="Sharpton T.J."/>
            <person name="Stajich J.E."/>
            <person name="Park D.J."/>
            <person name="Whiston E."/>
            <person name="Hung C.-Y."/>
            <person name="McMahan C."/>
            <person name="White J."/>
            <person name="Sykes S."/>
            <person name="Heiman D."/>
            <person name="Young S."/>
            <person name="Zeng Q."/>
            <person name="Abouelleil A."/>
            <person name="Aftuck L."/>
            <person name="Bessette D."/>
            <person name="Brown A."/>
            <person name="FitzGerald M."/>
            <person name="Lui A."/>
            <person name="Macdonald J.P."/>
            <person name="Priest M."/>
            <person name="Orbach M.J."/>
            <person name="Galgiani J.N."/>
            <person name="Kirkland T.N."/>
            <person name="Cole G.T."/>
            <person name="Birren B.W."/>
            <person name="Henn M.R."/>
            <person name="Taylor J.W."/>
            <person name="Rounsley S.D."/>
        </authorList>
    </citation>
    <scope>NUCLEOTIDE SEQUENCE [LARGE SCALE GENOMIC DNA]</scope>
    <source>
        <strain evidence="3">RMSCC 2394</strain>
    </source>
</reference>
<evidence type="ECO:0000313" key="2">
    <source>
        <dbReference type="EMBL" id="KMP09907.1"/>
    </source>
</evidence>
<feature type="region of interest" description="Disordered" evidence="1">
    <location>
        <begin position="1"/>
        <end position="25"/>
    </location>
</feature>
<dbReference type="Proteomes" id="UP000054565">
    <property type="component" value="Unassembled WGS sequence"/>
</dbReference>
<accession>A0A0J7BHV2</accession>
<dbReference type="EMBL" id="DS028100">
    <property type="protein sequence ID" value="KMP09907.1"/>
    <property type="molecule type" value="Genomic_DNA"/>
</dbReference>
<gene>
    <name evidence="2" type="ORF">CIRG_09140</name>
</gene>